<dbReference type="Proteomes" id="UP000799750">
    <property type="component" value="Unassembled WGS sequence"/>
</dbReference>
<feature type="compositionally biased region" description="Low complexity" evidence="2">
    <location>
        <begin position="597"/>
        <end position="609"/>
    </location>
</feature>
<feature type="compositionally biased region" description="Pro residues" evidence="2">
    <location>
        <begin position="347"/>
        <end position="371"/>
    </location>
</feature>
<evidence type="ECO:0000256" key="3">
    <source>
        <dbReference type="SAM" id="SignalP"/>
    </source>
</evidence>
<evidence type="ECO:0000256" key="1">
    <source>
        <dbReference type="SAM" id="Coils"/>
    </source>
</evidence>
<proteinExistence type="predicted"/>
<feature type="compositionally biased region" description="Basic and acidic residues" evidence="2">
    <location>
        <begin position="613"/>
        <end position="622"/>
    </location>
</feature>
<feature type="region of interest" description="Disordered" evidence="2">
    <location>
        <begin position="339"/>
        <end position="389"/>
    </location>
</feature>
<sequence length="622" mass="68836">MRPSLKSLAWAWALPALVSSAAIPPPPGPPGHGNLDNAEATNPTIELDLQDSQATATFSIPCPGCLSQEPNSHDDESLTFSFQAFSSESPCGVSNITLNGRYLAQEWTGDHGHGEGSFEGVSDLEKNEWFRTHDLDLSWGSTCLEGPESKDAPTDAENAQVLTVNIKAIDGRPIPQSSGFTISFKQLSPPELLRLELFPDPTAGDQKFSDSWREPPAHLRLSEGTVEETQLKFHSIEEEIAELKHLQQQAKVLRDQIREKKQRIREHLRHDAASLKAELKQCDSLTCIVKTIARKAHGAVKIIYIRLRPHHPPPPMGGPNDPYHAVWQTHGLPEQIHAVCNGNCSHTPPPPPPPEGHPPGPPPPPPPPPHHGPPHHGHHHGPPPPPHSPLVKALSILASALGLTALVAFLHRRCCTLRARTDRRAAREERRTARQYRRAARRQAWASWWYRNHDLGRIADYEEKRALINEQESILEAAMQEEIRQFRAAHGVVNSLVQAEEGRSAMSSLQHEQLQRQIHMGMEPNSHPAFTIAELPVMSSEPPSRTSSLPDYRSEADCRSESGSTEPPAYEDAEDSSDVVVNGFREYTPSTSTAWTPDSSVVDVSPRPSGETMRVEEFVQKN</sequence>
<dbReference type="GO" id="GO:0030041">
    <property type="term" value="P:actin filament polymerization"/>
    <property type="evidence" value="ECO:0007669"/>
    <property type="project" value="TreeGrafter"/>
</dbReference>
<feature type="coiled-coil region" evidence="1">
    <location>
        <begin position="226"/>
        <end position="278"/>
    </location>
</feature>
<keyword evidence="1" id="KW-0175">Coiled coil</keyword>
<feature type="signal peptide" evidence="3">
    <location>
        <begin position="1"/>
        <end position="20"/>
    </location>
</feature>
<dbReference type="EMBL" id="MU004181">
    <property type="protein sequence ID" value="KAF2502314.1"/>
    <property type="molecule type" value="Genomic_DNA"/>
</dbReference>
<keyword evidence="3" id="KW-0732">Signal</keyword>
<accession>A0A6A6RCX6</accession>
<dbReference type="AlphaFoldDB" id="A0A6A6RCX6"/>
<feature type="region of interest" description="Disordered" evidence="2">
    <location>
        <begin position="538"/>
        <end position="622"/>
    </location>
</feature>
<dbReference type="OrthoDB" id="4225201at2759"/>
<feature type="chain" id="PRO_5025491594" evidence="3">
    <location>
        <begin position="21"/>
        <end position="622"/>
    </location>
</feature>
<protein>
    <submittedName>
        <fullName evidence="4">Uncharacterized protein</fullName>
    </submittedName>
</protein>
<evidence type="ECO:0000313" key="5">
    <source>
        <dbReference type="Proteomes" id="UP000799750"/>
    </source>
</evidence>
<organism evidence="4 5">
    <name type="scientific">Lophium mytilinum</name>
    <dbReference type="NCBI Taxonomy" id="390894"/>
    <lineage>
        <taxon>Eukaryota</taxon>
        <taxon>Fungi</taxon>
        <taxon>Dikarya</taxon>
        <taxon>Ascomycota</taxon>
        <taxon>Pezizomycotina</taxon>
        <taxon>Dothideomycetes</taxon>
        <taxon>Pleosporomycetidae</taxon>
        <taxon>Mytilinidiales</taxon>
        <taxon>Mytilinidiaceae</taxon>
        <taxon>Lophium</taxon>
    </lineage>
</organism>
<feature type="compositionally biased region" description="Basic residues" evidence="2">
    <location>
        <begin position="372"/>
        <end position="381"/>
    </location>
</feature>
<reference evidence="4" key="1">
    <citation type="journal article" date="2020" name="Stud. Mycol.">
        <title>101 Dothideomycetes genomes: a test case for predicting lifestyles and emergence of pathogens.</title>
        <authorList>
            <person name="Haridas S."/>
            <person name="Albert R."/>
            <person name="Binder M."/>
            <person name="Bloem J."/>
            <person name="Labutti K."/>
            <person name="Salamov A."/>
            <person name="Andreopoulos B."/>
            <person name="Baker S."/>
            <person name="Barry K."/>
            <person name="Bills G."/>
            <person name="Bluhm B."/>
            <person name="Cannon C."/>
            <person name="Castanera R."/>
            <person name="Culley D."/>
            <person name="Daum C."/>
            <person name="Ezra D."/>
            <person name="Gonzalez J."/>
            <person name="Henrissat B."/>
            <person name="Kuo A."/>
            <person name="Liang C."/>
            <person name="Lipzen A."/>
            <person name="Lutzoni F."/>
            <person name="Magnuson J."/>
            <person name="Mondo S."/>
            <person name="Nolan M."/>
            <person name="Ohm R."/>
            <person name="Pangilinan J."/>
            <person name="Park H.-J."/>
            <person name="Ramirez L."/>
            <person name="Alfaro M."/>
            <person name="Sun H."/>
            <person name="Tritt A."/>
            <person name="Yoshinaga Y."/>
            <person name="Zwiers L.-H."/>
            <person name="Turgeon B."/>
            <person name="Goodwin S."/>
            <person name="Spatafora J."/>
            <person name="Crous P."/>
            <person name="Grigoriev I."/>
        </authorList>
    </citation>
    <scope>NUCLEOTIDE SEQUENCE</scope>
    <source>
        <strain evidence="4">CBS 269.34</strain>
    </source>
</reference>
<gene>
    <name evidence="4" type="ORF">BU16DRAFT_521060</name>
</gene>
<dbReference type="PANTHER" id="PTHR45691">
    <property type="entry name" value="PROTEIN DIAPHANOUS"/>
    <property type="match status" value="1"/>
</dbReference>
<evidence type="ECO:0000256" key="2">
    <source>
        <dbReference type="SAM" id="MobiDB-lite"/>
    </source>
</evidence>
<dbReference type="InterPro" id="IPR051412">
    <property type="entry name" value="Formin_Homology_Diaphanous_sf"/>
</dbReference>
<evidence type="ECO:0000313" key="4">
    <source>
        <dbReference type="EMBL" id="KAF2502314.1"/>
    </source>
</evidence>
<dbReference type="GO" id="GO:0005884">
    <property type="term" value="C:actin filament"/>
    <property type="evidence" value="ECO:0007669"/>
    <property type="project" value="TreeGrafter"/>
</dbReference>
<name>A0A6A6RCX6_9PEZI</name>
<keyword evidence="5" id="KW-1185">Reference proteome</keyword>
<dbReference type="PANTHER" id="PTHR45691:SF6">
    <property type="entry name" value="PROTEIN DIAPHANOUS"/>
    <property type="match status" value="1"/>
</dbReference>